<dbReference type="EMBL" id="JABEYC010000582">
    <property type="protein sequence ID" value="KAF4975984.1"/>
    <property type="molecule type" value="Genomic_DNA"/>
</dbReference>
<protein>
    <submittedName>
        <fullName evidence="2">Uncharacterized protein</fullName>
    </submittedName>
</protein>
<evidence type="ECO:0000313" key="3">
    <source>
        <dbReference type="Proteomes" id="UP000635477"/>
    </source>
</evidence>
<reference evidence="2" key="2">
    <citation type="submission" date="2020-05" db="EMBL/GenBank/DDBJ databases">
        <authorList>
            <person name="Kim H.-S."/>
            <person name="Proctor R.H."/>
            <person name="Brown D.W."/>
        </authorList>
    </citation>
    <scope>NUCLEOTIDE SEQUENCE</scope>
    <source>
        <strain evidence="2">NRRL 22465</strain>
    </source>
</reference>
<dbReference type="AlphaFoldDB" id="A0A8H4XHY8"/>
<keyword evidence="3" id="KW-1185">Reference proteome</keyword>
<name>A0A8H4XHY8_9HYPO</name>
<proteinExistence type="predicted"/>
<sequence length="480" mass="53056">MESKKETTKYSDFSPPGKPGVPFRFADFDPGDIEARGAHVGAFMRHMGRCDDWAKHRADTINSLSAKLYKDGLKEVGSAYFYYMIDRGIWTTAFATLKLAGEPYPRWPWGSFKGGPADMSKGVCQAYADWLLAKENSSATSQDGHTMAASSAEEAIPDAAPDDVSKTQAAATPPEALSSNPPSTAPAETPAVPDAPKTTRQRESSASLVPASAVLRTIVVHRIDRPAPRNDAMVPPPVPTFSERKSLWEDIFGDGSEVEPVCGPFEVTLPKFLDFEGLVWGSGGSICARVQNELDDGHLAISWVCDEITGRPQRLVVGFAPDFESPTVDQQIRLVGVFDCVVSWVRSVRQGSGTSLDHYFNVRADDTQRLDPSGTIAHVWKNLPVDEMRAFHLVTRMNRLREEWGPEILQILQKSLEEEPLKQLNAWVFQDGFPFVDQRINIAEDVWIEASGGRGIRRAISWAAQARKEALKFRATSTRY</sequence>
<evidence type="ECO:0000256" key="1">
    <source>
        <dbReference type="SAM" id="MobiDB-lite"/>
    </source>
</evidence>
<comment type="caution">
    <text evidence="2">The sequence shown here is derived from an EMBL/GenBank/DDBJ whole genome shotgun (WGS) entry which is preliminary data.</text>
</comment>
<evidence type="ECO:0000313" key="2">
    <source>
        <dbReference type="EMBL" id="KAF4975984.1"/>
    </source>
</evidence>
<dbReference type="OrthoDB" id="5093989at2759"/>
<gene>
    <name evidence="2" type="ORF">FZEAL_7291</name>
</gene>
<feature type="region of interest" description="Disordered" evidence="1">
    <location>
        <begin position="160"/>
        <end position="208"/>
    </location>
</feature>
<organism evidence="2 3">
    <name type="scientific">Fusarium zealandicum</name>
    <dbReference type="NCBI Taxonomy" id="1053134"/>
    <lineage>
        <taxon>Eukaryota</taxon>
        <taxon>Fungi</taxon>
        <taxon>Dikarya</taxon>
        <taxon>Ascomycota</taxon>
        <taxon>Pezizomycotina</taxon>
        <taxon>Sordariomycetes</taxon>
        <taxon>Hypocreomycetidae</taxon>
        <taxon>Hypocreales</taxon>
        <taxon>Nectriaceae</taxon>
        <taxon>Fusarium</taxon>
        <taxon>Fusarium staphyleae species complex</taxon>
    </lineage>
</organism>
<reference evidence="2" key="1">
    <citation type="journal article" date="2020" name="BMC Genomics">
        <title>Correction to: Identification and distribution of gene clusters required for synthesis of sphingolipid metabolism inhibitors in diverse species of the filamentous fungus Fusarium.</title>
        <authorList>
            <person name="Kim H.S."/>
            <person name="Lohmar J.M."/>
            <person name="Busman M."/>
            <person name="Brown D.W."/>
            <person name="Naumann T.A."/>
            <person name="Divon H.H."/>
            <person name="Lysoe E."/>
            <person name="Uhlig S."/>
            <person name="Proctor R.H."/>
        </authorList>
    </citation>
    <scope>NUCLEOTIDE SEQUENCE</scope>
    <source>
        <strain evidence="2">NRRL 22465</strain>
    </source>
</reference>
<accession>A0A8H4XHY8</accession>
<dbReference type="Proteomes" id="UP000635477">
    <property type="component" value="Unassembled WGS sequence"/>
</dbReference>